<feature type="signal peptide" evidence="1">
    <location>
        <begin position="1"/>
        <end position="23"/>
    </location>
</feature>
<proteinExistence type="predicted"/>
<protein>
    <submittedName>
        <fullName evidence="2">Uncharacterized protein</fullName>
    </submittedName>
</protein>
<dbReference type="Proteomes" id="UP001062165">
    <property type="component" value="Chromosome"/>
</dbReference>
<sequence length="214" mass="23619">MKTDKSILVLMLMVVFAISGATAQDKKELQKELKDKAIKEARKEAKQIEKAGWYTQPGTLPLEKQIEKAWMQEVETDDEGYPKFYVGAGSSLAGTQSAAKLQATTIAKQDLAGKISSSIASIIETNIATEQLTAEDAATIQQTVSASTEVIAQKLARVITLTELYKKTGKNIECQMRIAYSQELANNAAKEVIKKNLEEKTDVTREKLDKLMNF</sequence>
<name>A0ABY6D530_9BACT</name>
<feature type="chain" id="PRO_5045425894" evidence="1">
    <location>
        <begin position="24"/>
        <end position="214"/>
    </location>
</feature>
<evidence type="ECO:0000256" key="1">
    <source>
        <dbReference type="SAM" id="SignalP"/>
    </source>
</evidence>
<accession>A0ABY6D530</accession>
<evidence type="ECO:0000313" key="2">
    <source>
        <dbReference type="EMBL" id="UXX81269.1"/>
    </source>
</evidence>
<keyword evidence="1" id="KW-0732">Signal</keyword>
<organism evidence="2 3">
    <name type="scientific">Reichenbachiella carrageenanivorans</name>
    <dbReference type="NCBI Taxonomy" id="2979869"/>
    <lineage>
        <taxon>Bacteria</taxon>
        <taxon>Pseudomonadati</taxon>
        <taxon>Bacteroidota</taxon>
        <taxon>Cytophagia</taxon>
        <taxon>Cytophagales</taxon>
        <taxon>Reichenbachiellaceae</taxon>
        <taxon>Reichenbachiella</taxon>
    </lineage>
</organism>
<dbReference type="RefSeq" id="WP_263052993.1">
    <property type="nucleotide sequence ID" value="NZ_CP106735.1"/>
</dbReference>
<keyword evidence="3" id="KW-1185">Reference proteome</keyword>
<gene>
    <name evidence="2" type="ORF">N7E81_09195</name>
</gene>
<evidence type="ECO:0000313" key="3">
    <source>
        <dbReference type="Proteomes" id="UP001062165"/>
    </source>
</evidence>
<dbReference type="EMBL" id="CP106735">
    <property type="protein sequence ID" value="UXX81269.1"/>
    <property type="molecule type" value="Genomic_DNA"/>
</dbReference>
<reference evidence="2" key="1">
    <citation type="submission" date="2022-10" db="EMBL/GenBank/DDBJ databases">
        <title>Comparative genomics and taxonomic characterization of three novel marine species of genus Reichenbachiella exhibiting antioxidant and polysaccharide degradation activities.</title>
        <authorList>
            <person name="Muhammad N."/>
            <person name="Lee Y.-J."/>
            <person name="Ko J."/>
            <person name="Kim S.-G."/>
        </authorList>
    </citation>
    <scope>NUCLEOTIDE SEQUENCE</scope>
    <source>
        <strain evidence="2">Wsw4-B4</strain>
    </source>
</reference>